<evidence type="ECO:0000313" key="1">
    <source>
        <dbReference type="EMBL" id="MPN14174.1"/>
    </source>
</evidence>
<accession>A0A645FPK9</accession>
<dbReference type="EMBL" id="VSSQ01060766">
    <property type="protein sequence ID" value="MPN14174.1"/>
    <property type="molecule type" value="Genomic_DNA"/>
</dbReference>
<name>A0A645FPK9_9ZZZZ</name>
<protein>
    <submittedName>
        <fullName evidence="1">Uncharacterized protein</fullName>
    </submittedName>
</protein>
<gene>
    <name evidence="1" type="ORF">SDC9_161500</name>
</gene>
<organism evidence="1">
    <name type="scientific">bioreactor metagenome</name>
    <dbReference type="NCBI Taxonomy" id="1076179"/>
    <lineage>
        <taxon>unclassified sequences</taxon>
        <taxon>metagenomes</taxon>
        <taxon>ecological metagenomes</taxon>
    </lineage>
</organism>
<proteinExistence type="predicted"/>
<dbReference type="AlphaFoldDB" id="A0A645FPK9"/>
<comment type="caution">
    <text evidence="1">The sequence shown here is derived from an EMBL/GenBank/DDBJ whole genome shotgun (WGS) entry which is preliminary data.</text>
</comment>
<reference evidence="1" key="1">
    <citation type="submission" date="2019-08" db="EMBL/GenBank/DDBJ databases">
        <authorList>
            <person name="Kucharzyk K."/>
            <person name="Murdoch R.W."/>
            <person name="Higgins S."/>
            <person name="Loffler F."/>
        </authorList>
    </citation>
    <scope>NUCLEOTIDE SEQUENCE</scope>
</reference>
<sequence>MLSNFPIEVFDAPAGVTPRWPTFGIMLGTRPASRQGTANPVKGPLSFGLALLRTMMGFYDQLHIDEDGAIDRTIFIDTGTIRTTQFDLSDTDRDLLYRNGRRAAEQFLDGSGDRPGWDFEAYKAEHRS</sequence>